<dbReference type="Proteomes" id="UP000010729">
    <property type="component" value="Unassembled WGS sequence"/>
</dbReference>
<reference evidence="3 4" key="1">
    <citation type="journal article" date="2013" name="Genome Announc.">
        <title>Draft Genome Sequence of Arthrobacter crystallopoietes Strain BAB-32, Revealing Genes for Bioremediation.</title>
        <authorList>
            <person name="Joshi M.N."/>
            <person name="Pandit A.S."/>
            <person name="Sharma A."/>
            <person name="Pandya R.V."/>
            <person name="Desai S.M."/>
            <person name="Saxena A.K."/>
            <person name="Bagatharia S.B."/>
        </authorList>
    </citation>
    <scope>NUCLEOTIDE SEQUENCE [LARGE SCALE GENOMIC DNA]</scope>
    <source>
        <strain evidence="3 4">BAB-32</strain>
    </source>
</reference>
<comment type="caution">
    <text evidence="3">The sequence shown here is derived from an EMBL/GenBank/DDBJ whole genome shotgun (WGS) entry which is preliminary data.</text>
</comment>
<organism evidence="3 4">
    <name type="scientific">Arthrobacter crystallopoietes BAB-32</name>
    <dbReference type="NCBI Taxonomy" id="1246476"/>
    <lineage>
        <taxon>Bacteria</taxon>
        <taxon>Bacillati</taxon>
        <taxon>Actinomycetota</taxon>
        <taxon>Actinomycetes</taxon>
        <taxon>Micrococcales</taxon>
        <taxon>Micrococcaceae</taxon>
        <taxon>Crystallibacter</taxon>
    </lineage>
</organism>
<feature type="domain" description="GerMN" evidence="2">
    <location>
        <begin position="101"/>
        <end position="224"/>
    </location>
</feature>
<proteinExistence type="predicted"/>
<dbReference type="InterPro" id="IPR019606">
    <property type="entry name" value="GerMN"/>
</dbReference>
<keyword evidence="4" id="KW-1185">Reference proteome</keyword>
<accession>N1V0H7</accession>
<evidence type="ECO:0000313" key="4">
    <source>
        <dbReference type="Proteomes" id="UP000010729"/>
    </source>
</evidence>
<evidence type="ECO:0000259" key="2">
    <source>
        <dbReference type="Pfam" id="PF10646"/>
    </source>
</evidence>
<feature type="compositionally biased region" description="Low complexity" evidence="1">
    <location>
        <begin position="75"/>
        <end position="92"/>
    </location>
</feature>
<name>N1V0H7_9MICC</name>
<gene>
    <name evidence="3" type="ORF">D477_014361</name>
</gene>
<protein>
    <recommendedName>
        <fullName evidence="2">GerMN domain-containing protein</fullName>
    </recommendedName>
</protein>
<feature type="region of interest" description="Disordered" evidence="1">
    <location>
        <begin position="57"/>
        <end position="93"/>
    </location>
</feature>
<dbReference type="Pfam" id="PF10646">
    <property type="entry name" value="Germane"/>
    <property type="match status" value="1"/>
</dbReference>
<evidence type="ECO:0000256" key="1">
    <source>
        <dbReference type="SAM" id="MobiDB-lite"/>
    </source>
</evidence>
<sequence length="230" mass="23474">MALAAWGWNRRLKLFAEAGPPIRLPAPRDKGDTVKLNLAVPAAGAALLLMAGCAPLEPPDTSPATGNQEPGNTVTTPGPAAPTTASPPSGSGETASASALTLYYIAVDDAGASGETVGCGDSLIATYTEPVDSPDRLRDAMERLLADKGQFLGESGLYNSLYQSDLSFTAASIEADTATVELDGRLVSGGTCDDPRIEAQLEQTAATAAGTSEAVVLVNGERLEELLGGK</sequence>
<evidence type="ECO:0000313" key="3">
    <source>
        <dbReference type="EMBL" id="EMY33544.1"/>
    </source>
</evidence>
<dbReference type="AlphaFoldDB" id="N1V0H7"/>
<feature type="compositionally biased region" description="Polar residues" evidence="1">
    <location>
        <begin position="62"/>
        <end position="74"/>
    </location>
</feature>
<dbReference type="EMBL" id="ANPE02000170">
    <property type="protein sequence ID" value="EMY33544.1"/>
    <property type="molecule type" value="Genomic_DNA"/>
</dbReference>